<dbReference type="PROSITE" id="PS50005">
    <property type="entry name" value="TPR"/>
    <property type="match status" value="1"/>
</dbReference>
<reference evidence="4" key="1">
    <citation type="journal article" date="2015" name="PeerJ">
        <title>First genomic representation of candidate bacterial phylum KSB3 points to enhanced environmental sensing as a trigger of wastewater bulking.</title>
        <authorList>
            <person name="Sekiguchi Y."/>
            <person name="Ohashi A."/>
            <person name="Parks D.H."/>
            <person name="Yamauchi T."/>
            <person name="Tyson G.W."/>
            <person name="Hugenholtz P."/>
        </authorList>
    </citation>
    <scope>NUCLEOTIDE SEQUENCE [LARGE SCALE GENOMIC DNA]</scope>
</reference>
<dbReference type="STRING" id="1499966.U14_00093"/>
<dbReference type="InterPro" id="IPR011990">
    <property type="entry name" value="TPR-like_helical_dom_sf"/>
</dbReference>
<keyword evidence="5" id="KW-1185">Reference proteome</keyword>
<keyword evidence="3" id="KW-1133">Transmembrane helix</keyword>
<sequence>MNFRRIYIWIGSFFTIFFLTIPARITSAYFTADVVPETMTTITTTPDVRHIHAADGIHTDWLRVEPFSAEAAQEHILEIILQFTTVEGTVVVNVYEDISHRVALDQKTICAPATIIFQSASISPYELEIMASTPGSQAEYAVIYALRPQLRPGRQSHTLSDATVTMSQSPRFLERIRPLSLRTFLLLCLGIAACVSLIAVLSLLLALTKKRLRQIMPVHATEVLLEDYHLLGDLASLHGKEQLARRCYSRAALEPNNTSVHCELGKFLFQEKRYAEAIKEFQIALNGEPIPLEIDHYLAFSYLALNQIKQAEYYYEKSLKHQASEFTEDALDDDGRKTECPSRIFSASSGESNRKGVTA</sequence>
<organism evidence="4">
    <name type="scientific">Candidatus Moduliflexus flocculans</name>
    <dbReference type="NCBI Taxonomy" id="1499966"/>
    <lineage>
        <taxon>Bacteria</taxon>
        <taxon>Candidatus Moduliflexota</taxon>
        <taxon>Candidatus Moduliflexia</taxon>
        <taxon>Candidatus Moduliflexales</taxon>
        <taxon>Candidatus Moduliflexaceae</taxon>
    </lineage>
</organism>
<dbReference type="InterPro" id="IPR019734">
    <property type="entry name" value="TPR_rpt"/>
</dbReference>
<accession>A0A0S6VPJ2</accession>
<name>A0A0S6VPJ2_9BACT</name>
<evidence type="ECO:0000256" key="1">
    <source>
        <dbReference type="PROSITE-ProRule" id="PRU00339"/>
    </source>
</evidence>
<dbReference type="Gene3D" id="1.25.40.10">
    <property type="entry name" value="Tetratricopeptide repeat domain"/>
    <property type="match status" value="1"/>
</dbReference>
<dbReference type="EMBL" id="DF820455">
    <property type="protein sequence ID" value="GAK48882.1"/>
    <property type="molecule type" value="Genomic_DNA"/>
</dbReference>
<feature type="repeat" description="TPR" evidence="1">
    <location>
        <begin position="258"/>
        <end position="291"/>
    </location>
</feature>
<feature type="region of interest" description="Disordered" evidence="2">
    <location>
        <begin position="326"/>
        <end position="359"/>
    </location>
</feature>
<evidence type="ECO:0000256" key="2">
    <source>
        <dbReference type="SAM" id="MobiDB-lite"/>
    </source>
</evidence>
<dbReference type="SUPFAM" id="SSF48452">
    <property type="entry name" value="TPR-like"/>
    <property type="match status" value="1"/>
</dbReference>
<keyword evidence="1" id="KW-0802">TPR repeat</keyword>
<evidence type="ECO:0000313" key="5">
    <source>
        <dbReference type="Proteomes" id="UP000030700"/>
    </source>
</evidence>
<gene>
    <name evidence="4" type="ORF">U14_00093</name>
</gene>
<evidence type="ECO:0000256" key="3">
    <source>
        <dbReference type="SAM" id="Phobius"/>
    </source>
</evidence>
<proteinExistence type="predicted"/>
<dbReference type="AlphaFoldDB" id="A0A0S6VPJ2"/>
<protein>
    <submittedName>
        <fullName evidence="4">Tfp pilus assembly protein PilF</fullName>
    </submittedName>
</protein>
<dbReference type="HOGENOM" id="CLU_770878_0_0_0"/>
<feature type="transmembrane region" description="Helical" evidence="3">
    <location>
        <begin position="184"/>
        <end position="207"/>
    </location>
</feature>
<evidence type="ECO:0000313" key="4">
    <source>
        <dbReference type="EMBL" id="GAK48882.1"/>
    </source>
</evidence>
<keyword evidence="3" id="KW-0472">Membrane</keyword>
<dbReference type="Proteomes" id="UP000030700">
    <property type="component" value="Unassembled WGS sequence"/>
</dbReference>
<keyword evidence="3" id="KW-0812">Transmembrane</keyword>